<evidence type="ECO:0000256" key="2">
    <source>
        <dbReference type="ARBA" id="ARBA00022737"/>
    </source>
</evidence>
<keyword evidence="1" id="KW-0479">Metal-binding</keyword>
<dbReference type="Proteomes" id="UP000322234">
    <property type="component" value="Unassembled WGS sequence"/>
</dbReference>
<dbReference type="PANTHER" id="PTHR24207:SF0">
    <property type="entry name" value="LIPOMA-PREFERRED PARTNER"/>
    <property type="match status" value="1"/>
</dbReference>
<keyword evidence="2" id="KW-0677">Repeat</keyword>
<proteinExistence type="predicted"/>
<dbReference type="GO" id="GO:0046872">
    <property type="term" value="F:metal ion binding"/>
    <property type="evidence" value="ECO:0007669"/>
    <property type="project" value="UniProtKB-KW"/>
</dbReference>
<dbReference type="EMBL" id="VBQZ03000184">
    <property type="protein sequence ID" value="MXQ97256.1"/>
    <property type="molecule type" value="Genomic_DNA"/>
</dbReference>
<sequence length="70" mass="7625">MPEPGQEETLRMVALDLGFHIGCYKCEEGGLLLSSEGECQGCYPLDGHILCKTCTAWQIQELSATVTTDC</sequence>
<keyword evidence="7" id="KW-1185">Reference proteome</keyword>
<gene>
    <name evidence="6" type="ORF">E5288_WYG011686</name>
</gene>
<dbReference type="GO" id="GO:0098609">
    <property type="term" value="P:cell-cell adhesion"/>
    <property type="evidence" value="ECO:0007669"/>
    <property type="project" value="TreeGrafter"/>
</dbReference>
<name>A0A6B0SB92_9CETA</name>
<dbReference type="InterPro" id="IPR001781">
    <property type="entry name" value="Znf_LIM"/>
</dbReference>
<evidence type="ECO:0000256" key="3">
    <source>
        <dbReference type="ARBA" id="ARBA00022833"/>
    </source>
</evidence>
<comment type="caution">
    <text evidence="6">The sequence shown here is derived from an EMBL/GenBank/DDBJ whole genome shotgun (WGS) entry which is preliminary data.</text>
</comment>
<dbReference type="GO" id="GO:0005925">
    <property type="term" value="C:focal adhesion"/>
    <property type="evidence" value="ECO:0007669"/>
    <property type="project" value="TreeGrafter"/>
</dbReference>
<dbReference type="SMART" id="SM00132">
    <property type="entry name" value="LIM"/>
    <property type="match status" value="1"/>
</dbReference>
<evidence type="ECO:0000313" key="7">
    <source>
        <dbReference type="Proteomes" id="UP000322234"/>
    </source>
</evidence>
<dbReference type="Gene3D" id="2.10.110.10">
    <property type="entry name" value="Cysteine Rich Protein"/>
    <property type="match status" value="1"/>
</dbReference>
<evidence type="ECO:0000256" key="1">
    <source>
        <dbReference type="ARBA" id="ARBA00022723"/>
    </source>
</evidence>
<evidence type="ECO:0000313" key="6">
    <source>
        <dbReference type="EMBL" id="MXQ97256.1"/>
    </source>
</evidence>
<feature type="domain" description="LIM zinc-binding" evidence="5">
    <location>
        <begin position="6"/>
        <end position="54"/>
    </location>
</feature>
<evidence type="ECO:0000256" key="4">
    <source>
        <dbReference type="ARBA" id="ARBA00023038"/>
    </source>
</evidence>
<protein>
    <recommendedName>
        <fullName evidence="5">LIM zinc-binding domain-containing protein</fullName>
    </recommendedName>
</protein>
<dbReference type="GO" id="GO:0001725">
    <property type="term" value="C:stress fiber"/>
    <property type="evidence" value="ECO:0007669"/>
    <property type="project" value="TreeGrafter"/>
</dbReference>
<organism evidence="6 7">
    <name type="scientific">Bos mutus</name>
    <name type="common">wild yak</name>
    <dbReference type="NCBI Taxonomy" id="72004"/>
    <lineage>
        <taxon>Eukaryota</taxon>
        <taxon>Metazoa</taxon>
        <taxon>Chordata</taxon>
        <taxon>Craniata</taxon>
        <taxon>Vertebrata</taxon>
        <taxon>Euteleostomi</taxon>
        <taxon>Mammalia</taxon>
        <taxon>Eutheria</taxon>
        <taxon>Laurasiatheria</taxon>
        <taxon>Artiodactyla</taxon>
        <taxon>Ruminantia</taxon>
        <taxon>Pecora</taxon>
        <taxon>Bovidae</taxon>
        <taxon>Bovinae</taxon>
        <taxon>Bos</taxon>
    </lineage>
</organism>
<dbReference type="FunFam" id="2.10.110.10:FF:000057">
    <property type="entry name" value="Zyxin"/>
    <property type="match status" value="1"/>
</dbReference>
<keyword evidence="4" id="KW-0440">LIM domain</keyword>
<accession>A0A6B0SB92</accession>
<keyword evidence="3" id="KW-0862">Zinc</keyword>
<reference evidence="6" key="1">
    <citation type="submission" date="2019-10" db="EMBL/GenBank/DDBJ databases">
        <title>The sequence and de novo assembly of the wild yak genome.</title>
        <authorList>
            <person name="Liu Y."/>
        </authorList>
    </citation>
    <scope>NUCLEOTIDE SEQUENCE [LARGE SCALE GENOMIC DNA]</scope>
    <source>
        <strain evidence="6">WY2019</strain>
    </source>
</reference>
<dbReference type="PANTHER" id="PTHR24207">
    <property type="entry name" value="ZYX102 PROTEIN"/>
    <property type="match status" value="1"/>
</dbReference>
<dbReference type="AlphaFoldDB" id="A0A6B0SB92"/>
<evidence type="ECO:0000259" key="5">
    <source>
        <dbReference type="SMART" id="SM00132"/>
    </source>
</evidence>